<evidence type="ECO:0000313" key="1">
    <source>
        <dbReference type="EMBL" id="KZR98126.1"/>
    </source>
</evidence>
<accession>A0A164FT00</accession>
<name>A0A164FT00_9CRUS</name>
<evidence type="ECO:0000313" key="2">
    <source>
        <dbReference type="Proteomes" id="UP000076858"/>
    </source>
</evidence>
<reference evidence="1 2" key="1">
    <citation type="submission" date="2016-03" db="EMBL/GenBank/DDBJ databases">
        <title>EvidentialGene: Evidence-directed Construction of Genes on Genomes.</title>
        <authorList>
            <person name="Gilbert D.G."/>
            <person name="Choi J.-H."/>
            <person name="Mockaitis K."/>
            <person name="Colbourne J."/>
            <person name="Pfrender M."/>
        </authorList>
    </citation>
    <scope>NUCLEOTIDE SEQUENCE [LARGE SCALE GENOMIC DNA]</scope>
    <source>
        <strain evidence="1 2">Xinb3</strain>
        <tissue evidence="1">Complete organism</tissue>
    </source>
</reference>
<dbReference type="EMBL" id="LRGB01018302">
    <property type="protein sequence ID" value="KZR98126.1"/>
    <property type="molecule type" value="Genomic_DNA"/>
</dbReference>
<proteinExistence type="predicted"/>
<comment type="caution">
    <text evidence="1">The sequence shown here is derived from an EMBL/GenBank/DDBJ whole genome shotgun (WGS) entry which is preliminary data.</text>
</comment>
<keyword evidence="2" id="KW-1185">Reference proteome</keyword>
<sequence>MSPVIHVLSYAFPISRNTTVVDLFSLNPLLIADSRRIRLSVVVHPSLNPVWNFGRSRFFSAYHFNLLFIILSRTLQRHDVRDIGL</sequence>
<dbReference type="Proteomes" id="UP000076858">
    <property type="component" value="Unassembled WGS sequence"/>
</dbReference>
<dbReference type="AlphaFoldDB" id="A0A164FT00"/>
<organism evidence="1 2">
    <name type="scientific">Daphnia magna</name>
    <dbReference type="NCBI Taxonomy" id="35525"/>
    <lineage>
        <taxon>Eukaryota</taxon>
        <taxon>Metazoa</taxon>
        <taxon>Ecdysozoa</taxon>
        <taxon>Arthropoda</taxon>
        <taxon>Crustacea</taxon>
        <taxon>Branchiopoda</taxon>
        <taxon>Diplostraca</taxon>
        <taxon>Cladocera</taxon>
        <taxon>Anomopoda</taxon>
        <taxon>Daphniidae</taxon>
        <taxon>Daphnia</taxon>
    </lineage>
</organism>
<protein>
    <submittedName>
        <fullName evidence="1">Uncharacterized protein</fullName>
    </submittedName>
</protein>
<gene>
    <name evidence="1" type="ORF">APZ42_006598</name>
</gene>